<dbReference type="AlphaFoldDB" id="A0A8R1WIF4"/>
<evidence type="ECO:0000313" key="3">
    <source>
        <dbReference type="Proteomes" id="UP000005204"/>
    </source>
</evidence>
<keyword evidence="1" id="KW-0732">Signal</keyword>
<evidence type="ECO:0000256" key="1">
    <source>
        <dbReference type="SAM" id="SignalP"/>
    </source>
</evidence>
<proteinExistence type="predicted"/>
<reference evidence="2" key="2">
    <citation type="submission" date="2022-06" db="UniProtKB">
        <authorList>
            <consortium name="EnsemblMetazoa"/>
        </authorList>
    </citation>
    <scope>IDENTIFICATION</scope>
    <source>
        <strain evidence="2">p50T (Dazao)</strain>
    </source>
</reference>
<name>A0A8R1WIF4_BOMMO</name>
<accession>A0A8R1WIF4</accession>
<reference evidence="3" key="1">
    <citation type="journal article" date="2008" name="Insect Biochem. Mol. Biol.">
        <title>The genome of a lepidopteran model insect, the silkworm Bombyx mori.</title>
        <authorList>
            <consortium name="International Silkworm Genome Consortium"/>
        </authorList>
    </citation>
    <scope>NUCLEOTIDE SEQUENCE [LARGE SCALE GENOMIC DNA]</scope>
    <source>
        <strain evidence="3">p50T</strain>
    </source>
</reference>
<sequence>MVDSKIFALVLACTFAVGYGVDSTNYDLSRNRPSIGSGFGIKEIWDYLVGGAGYGNYYPGQYPGNYPSNYPQGPGVYPSGPGYPGQYGPAGPPGAHPGCPLCDSSVYSYCSRKQAHDSCCCDNPSFPGYGCRKTDCKFLYANSCEEYQLISNCCCVDLQKNSVDTPVVAPLI</sequence>
<protein>
    <recommendedName>
        <fullName evidence="4">Cuticle protein</fullName>
    </recommendedName>
</protein>
<dbReference type="Proteomes" id="UP000005204">
    <property type="component" value="Unassembled WGS sequence"/>
</dbReference>
<feature type="chain" id="PRO_5035801371" description="Cuticle protein" evidence="1">
    <location>
        <begin position="21"/>
        <end position="172"/>
    </location>
</feature>
<keyword evidence="3" id="KW-1185">Reference proteome</keyword>
<evidence type="ECO:0008006" key="4">
    <source>
        <dbReference type="Google" id="ProtNLM"/>
    </source>
</evidence>
<feature type="signal peptide" evidence="1">
    <location>
        <begin position="1"/>
        <end position="20"/>
    </location>
</feature>
<evidence type="ECO:0000313" key="2">
    <source>
        <dbReference type="EnsemblMetazoa" id="XP_004924097.2"/>
    </source>
</evidence>
<organism evidence="2 3">
    <name type="scientific">Bombyx mori</name>
    <name type="common">Silk moth</name>
    <dbReference type="NCBI Taxonomy" id="7091"/>
    <lineage>
        <taxon>Eukaryota</taxon>
        <taxon>Metazoa</taxon>
        <taxon>Ecdysozoa</taxon>
        <taxon>Arthropoda</taxon>
        <taxon>Hexapoda</taxon>
        <taxon>Insecta</taxon>
        <taxon>Pterygota</taxon>
        <taxon>Neoptera</taxon>
        <taxon>Endopterygota</taxon>
        <taxon>Lepidoptera</taxon>
        <taxon>Glossata</taxon>
        <taxon>Ditrysia</taxon>
        <taxon>Bombycoidea</taxon>
        <taxon>Bombycidae</taxon>
        <taxon>Bombycinae</taxon>
        <taxon>Bombyx</taxon>
    </lineage>
</organism>
<dbReference type="EnsemblMetazoa" id="XM_004924040.3">
    <property type="protein sequence ID" value="XP_004924097.2"/>
    <property type="gene ID" value="LOC101741856"/>
</dbReference>